<dbReference type="Gene3D" id="2.60.40.1090">
    <property type="entry name" value="Fimbrial-type adhesion domain"/>
    <property type="match status" value="1"/>
</dbReference>
<sequence length="189" mass="19680">MKRSIIAAAVVTGLFMSSGAFAAGVEEGTLTITGMVSGTACKFLDTANTATITLDDIPATVLTPLAAGQDTGYGENEADKNLILECNSSDNVKIKVDGSAFDYNSVIENKGTGPAEVGFKLFHKNVLITKDGQDEFKLSDLERLGLSTEGNTQYGLRLSARYAKALGAAGAPVGTGEVKANIKLIVVQD</sequence>
<organism evidence="2 3">
    <name type="scientific">Citrobacter cronae</name>
    <dbReference type="NCBI Taxonomy" id="1748967"/>
    <lineage>
        <taxon>Bacteria</taxon>
        <taxon>Pseudomonadati</taxon>
        <taxon>Pseudomonadota</taxon>
        <taxon>Gammaproteobacteria</taxon>
        <taxon>Enterobacterales</taxon>
        <taxon>Enterobacteriaceae</taxon>
        <taxon>Citrobacter</taxon>
        <taxon>Citrobacter freundii complex</taxon>
    </lineage>
</organism>
<dbReference type="GO" id="GO:0043709">
    <property type="term" value="P:cell adhesion involved in single-species biofilm formation"/>
    <property type="evidence" value="ECO:0007669"/>
    <property type="project" value="TreeGrafter"/>
</dbReference>
<dbReference type="AlphaFoldDB" id="A0A7X1BQH7"/>
<accession>A0A7X1BQH7</accession>
<evidence type="ECO:0000256" key="1">
    <source>
        <dbReference type="SAM" id="SignalP"/>
    </source>
</evidence>
<dbReference type="PANTHER" id="PTHR33420">
    <property type="entry name" value="FIMBRIAL SUBUNIT ELFA-RELATED"/>
    <property type="match status" value="1"/>
</dbReference>
<dbReference type="PANTHER" id="PTHR33420:SF32">
    <property type="entry name" value="FIMBRIAL-LIKE PROTEIN"/>
    <property type="match status" value="1"/>
</dbReference>
<dbReference type="InterPro" id="IPR008966">
    <property type="entry name" value="Adhesion_dom_sf"/>
</dbReference>
<dbReference type="EMBL" id="JACLAG010000001">
    <property type="protein sequence ID" value="MBC2620036.1"/>
    <property type="molecule type" value="Genomic_DNA"/>
</dbReference>
<evidence type="ECO:0000313" key="3">
    <source>
        <dbReference type="Proteomes" id="UP000548504"/>
    </source>
</evidence>
<proteinExistence type="predicted"/>
<protein>
    <submittedName>
        <fullName evidence="2">Fimbrial protein</fullName>
    </submittedName>
</protein>
<reference evidence="2 3" key="1">
    <citation type="submission" date="2020-08" db="EMBL/GenBank/DDBJ databases">
        <title>Emergence and comparative genomics analysis of Citrobacter in Fennec fox imported from North Africa to China.</title>
        <authorList>
            <person name="Zheng B."/>
        </authorList>
    </citation>
    <scope>NUCLEOTIDE SEQUENCE [LARGE SCALE GENOMIC DNA]</scope>
    <source>
        <strain evidence="2 3">FF141</strain>
    </source>
</reference>
<feature type="signal peptide" evidence="1">
    <location>
        <begin position="1"/>
        <end position="22"/>
    </location>
</feature>
<dbReference type="GO" id="GO:0009289">
    <property type="term" value="C:pilus"/>
    <property type="evidence" value="ECO:0007669"/>
    <property type="project" value="InterPro"/>
</dbReference>
<feature type="chain" id="PRO_5030658567" evidence="1">
    <location>
        <begin position="23"/>
        <end position="189"/>
    </location>
</feature>
<comment type="caution">
    <text evidence="2">The sequence shown here is derived from an EMBL/GenBank/DDBJ whole genome shotgun (WGS) entry which is preliminary data.</text>
</comment>
<gene>
    <name evidence="2" type="ORF">H7I73_10325</name>
</gene>
<dbReference type="InterPro" id="IPR050263">
    <property type="entry name" value="Bact_Fimbrial_Adh_Pro"/>
</dbReference>
<keyword evidence="1" id="KW-0732">Signal</keyword>
<dbReference type="SUPFAM" id="SSF49401">
    <property type="entry name" value="Bacterial adhesins"/>
    <property type="match status" value="1"/>
</dbReference>
<name>A0A7X1BQH7_9ENTR</name>
<dbReference type="Proteomes" id="UP000548504">
    <property type="component" value="Unassembled WGS sequence"/>
</dbReference>
<dbReference type="RefSeq" id="WP_159120973.1">
    <property type="nucleotide sequence ID" value="NZ_CP101080.1"/>
</dbReference>
<evidence type="ECO:0000313" key="2">
    <source>
        <dbReference type="EMBL" id="MBC2620036.1"/>
    </source>
</evidence>
<dbReference type="InterPro" id="IPR036937">
    <property type="entry name" value="Adhesion_dom_fimbrial_sf"/>
</dbReference>